<dbReference type="EMBL" id="FTOU01000003">
    <property type="protein sequence ID" value="SIS69066.1"/>
    <property type="molecule type" value="Genomic_DNA"/>
</dbReference>
<proteinExistence type="predicted"/>
<evidence type="ECO:0000259" key="1">
    <source>
        <dbReference type="PROSITE" id="PS50404"/>
    </source>
</evidence>
<sequence>MRVPCLYFAAPSPFVRKVRIVAQEVGHELELVEVFASPITLHEGLTNANPLGRIPALRLPGGEVLYDSSVICRYLGETTPLYPKGMALWRALRREALADGLMEAALLARYETTLRPEPMRWPEWVHGQMDKVRHALAVMCDDARQGKTYDIGDIATGCALGYLDFRYPDLDWRADFPELSHFVERIMTRSAFLATALD</sequence>
<dbReference type="EMBL" id="CP067140">
    <property type="protein sequence ID" value="WCR01469.1"/>
    <property type="molecule type" value="Genomic_DNA"/>
</dbReference>
<evidence type="ECO:0000313" key="4">
    <source>
        <dbReference type="Proteomes" id="UP000186216"/>
    </source>
</evidence>
<dbReference type="PANTHER" id="PTHR43968:SF6">
    <property type="entry name" value="GLUTATHIONE S-TRANSFERASE OMEGA"/>
    <property type="match status" value="1"/>
</dbReference>
<protein>
    <submittedName>
        <fullName evidence="2 3">Glutathione S-transferase</fullName>
    </submittedName>
</protein>
<dbReference type="Proteomes" id="UP000186216">
    <property type="component" value="Unassembled WGS sequence"/>
</dbReference>
<gene>
    <name evidence="3" type="ORF">JHX88_10935</name>
    <name evidence="2" type="ORF">SAMN05421772_10315</name>
</gene>
<organism evidence="2 4">
    <name type="scientific">Paracoccus saliphilus</name>
    <dbReference type="NCBI Taxonomy" id="405559"/>
    <lineage>
        <taxon>Bacteria</taxon>
        <taxon>Pseudomonadati</taxon>
        <taxon>Pseudomonadota</taxon>
        <taxon>Alphaproteobacteria</taxon>
        <taxon>Rhodobacterales</taxon>
        <taxon>Paracoccaceae</taxon>
        <taxon>Paracoccus</taxon>
    </lineage>
</organism>
<evidence type="ECO:0000313" key="3">
    <source>
        <dbReference type="EMBL" id="WCR01469.1"/>
    </source>
</evidence>
<evidence type="ECO:0000313" key="5">
    <source>
        <dbReference type="Proteomes" id="UP001215549"/>
    </source>
</evidence>
<dbReference type="Pfam" id="PF13409">
    <property type="entry name" value="GST_N_2"/>
    <property type="match status" value="1"/>
</dbReference>
<evidence type="ECO:0000313" key="2">
    <source>
        <dbReference type="EMBL" id="SIS69066.1"/>
    </source>
</evidence>
<dbReference type="InterPro" id="IPR050983">
    <property type="entry name" value="GST_Omega/HSP26"/>
</dbReference>
<dbReference type="SUPFAM" id="SSF52833">
    <property type="entry name" value="Thioredoxin-like"/>
    <property type="match status" value="1"/>
</dbReference>
<dbReference type="GO" id="GO:0005737">
    <property type="term" value="C:cytoplasm"/>
    <property type="evidence" value="ECO:0007669"/>
    <property type="project" value="TreeGrafter"/>
</dbReference>
<dbReference type="InterPro" id="IPR004045">
    <property type="entry name" value="Glutathione_S-Trfase_N"/>
</dbReference>
<feature type="domain" description="GST N-terminal" evidence="1">
    <location>
        <begin position="2"/>
        <end position="83"/>
    </location>
</feature>
<dbReference type="InterPro" id="IPR036282">
    <property type="entry name" value="Glutathione-S-Trfase_C_sf"/>
</dbReference>
<dbReference type="PROSITE" id="PS50404">
    <property type="entry name" value="GST_NTER"/>
    <property type="match status" value="1"/>
</dbReference>
<reference evidence="3 5" key="2">
    <citation type="submission" date="2021-01" db="EMBL/GenBank/DDBJ databases">
        <title>Biogeographic distribution of Paracoccus.</title>
        <authorList>
            <person name="Hollensteiner J."/>
            <person name="Leineberger J."/>
            <person name="Brinkhoff T."/>
            <person name="Daniel R."/>
        </authorList>
    </citation>
    <scope>NUCLEOTIDE SEQUENCE [LARGE SCALE GENOMIC DNA]</scope>
    <source>
        <strain evidence="3 5">DSM 18447</strain>
    </source>
</reference>
<keyword evidence="5" id="KW-1185">Reference proteome</keyword>
<dbReference type="Gene3D" id="3.40.30.10">
    <property type="entry name" value="Glutaredoxin"/>
    <property type="match status" value="1"/>
</dbReference>
<dbReference type="RefSeq" id="WP_076523863.1">
    <property type="nucleotide sequence ID" value="NZ_CP067140.1"/>
</dbReference>
<dbReference type="Pfam" id="PF13410">
    <property type="entry name" value="GST_C_2"/>
    <property type="match status" value="1"/>
</dbReference>
<reference evidence="2 4" key="1">
    <citation type="submission" date="2017-01" db="EMBL/GenBank/DDBJ databases">
        <authorList>
            <person name="Varghese N."/>
            <person name="Submissions S."/>
        </authorList>
    </citation>
    <scope>NUCLEOTIDE SEQUENCE [LARGE SCALE GENOMIC DNA]</scope>
    <source>
        <strain evidence="2 4">DSM 18447</strain>
    </source>
</reference>
<name>A0AA46A4S7_9RHOB</name>
<dbReference type="PANTHER" id="PTHR43968">
    <property type="match status" value="1"/>
</dbReference>
<dbReference type="Gene3D" id="1.20.1050.10">
    <property type="match status" value="1"/>
</dbReference>
<accession>A0AA46A4S7</accession>
<dbReference type="Proteomes" id="UP001215549">
    <property type="component" value="Chromosome"/>
</dbReference>
<dbReference type="AlphaFoldDB" id="A0AA46A4S7"/>
<dbReference type="CDD" id="cd03205">
    <property type="entry name" value="GST_C_6"/>
    <property type="match status" value="1"/>
</dbReference>
<dbReference type="SUPFAM" id="SSF47616">
    <property type="entry name" value="GST C-terminal domain-like"/>
    <property type="match status" value="1"/>
</dbReference>
<dbReference type="InterPro" id="IPR036249">
    <property type="entry name" value="Thioredoxin-like_sf"/>
</dbReference>